<comment type="caution">
    <text evidence="1">The sequence shown here is derived from an EMBL/GenBank/DDBJ whole genome shotgun (WGS) entry which is preliminary data.</text>
</comment>
<dbReference type="SUPFAM" id="SSF47240">
    <property type="entry name" value="Ferritin-like"/>
    <property type="match status" value="1"/>
</dbReference>
<dbReference type="InterPro" id="IPR012347">
    <property type="entry name" value="Ferritin-like"/>
</dbReference>
<dbReference type="Pfam" id="PF07875">
    <property type="entry name" value="Coat_F"/>
    <property type="match status" value="1"/>
</dbReference>
<dbReference type="CDD" id="cd00657">
    <property type="entry name" value="Ferritin_like"/>
    <property type="match status" value="1"/>
</dbReference>
<gene>
    <name evidence="1" type="ORF">IAD01_06145</name>
</gene>
<proteinExistence type="predicted"/>
<dbReference type="AlphaFoldDB" id="A0A9D1EP11"/>
<dbReference type="EMBL" id="DVIR01000056">
    <property type="protein sequence ID" value="HIS24966.1"/>
    <property type="molecule type" value="Genomic_DNA"/>
</dbReference>
<reference evidence="1" key="2">
    <citation type="journal article" date="2021" name="PeerJ">
        <title>Extensive microbial diversity within the chicken gut microbiome revealed by metagenomics and culture.</title>
        <authorList>
            <person name="Gilroy R."/>
            <person name="Ravi A."/>
            <person name="Getino M."/>
            <person name="Pursley I."/>
            <person name="Horton D.L."/>
            <person name="Alikhan N.F."/>
            <person name="Baker D."/>
            <person name="Gharbi K."/>
            <person name="Hall N."/>
            <person name="Watson M."/>
            <person name="Adriaenssens E.M."/>
            <person name="Foster-Nyarko E."/>
            <person name="Jarju S."/>
            <person name="Secka A."/>
            <person name="Antonio M."/>
            <person name="Oren A."/>
            <person name="Chaudhuri R.R."/>
            <person name="La Ragione R."/>
            <person name="Hildebrand F."/>
            <person name="Pallen M.J."/>
        </authorList>
    </citation>
    <scope>NUCLEOTIDE SEQUENCE</scope>
    <source>
        <strain evidence="1">CHK157-1446</strain>
    </source>
</reference>
<keyword evidence="1" id="KW-0946">Virion</keyword>
<dbReference type="InterPro" id="IPR012851">
    <property type="entry name" value="Spore_coat_CotF-like"/>
</dbReference>
<accession>A0A9D1EP11</accession>
<name>A0A9D1EP11_9FIRM</name>
<dbReference type="Proteomes" id="UP000823982">
    <property type="component" value="Unassembled WGS sequence"/>
</dbReference>
<evidence type="ECO:0000313" key="2">
    <source>
        <dbReference type="Proteomes" id="UP000823982"/>
    </source>
</evidence>
<reference evidence="1" key="1">
    <citation type="submission" date="2020-10" db="EMBL/GenBank/DDBJ databases">
        <authorList>
            <person name="Gilroy R."/>
        </authorList>
    </citation>
    <scope>NUCLEOTIDE SEQUENCE</scope>
    <source>
        <strain evidence="1">CHK157-1446</strain>
    </source>
</reference>
<dbReference type="InterPro" id="IPR009078">
    <property type="entry name" value="Ferritin-like_SF"/>
</dbReference>
<sequence length="152" mass="17083">MTLTQKETGLLKDLAGQETLCRDKYNKYSKEACSAELKELFSQMATCEQNHLNTINAMLSGTVPKAPTGLSGENNSLCKKVCYNDESSRNIDKFLLSDMLAMEKHASLLYDTSVFEFCDPSARKMLNHIQSEEQQHGEKIYAFMSANGFYQG</sequence>
<evidence type="ECO:0000313" key="1">
    <source>
        <dbReference type="EMBL" id="HIS24966.1"/>
    </source>
</evidence>
<protein>
    <submittedName>
        <fullName evidence="1">Spore coat protein</fullName>
    </submittedName>
</protein>
<keyword evidence="1" id="KW-0167">Capsid protein</keyword>
<dbReference type="Gene3D" id="1.20.1260.10">
    <property type="match status" value="1"/>
</dbReference>
<organism evidence="1 2">
    <name type="scientific">Candidatus Faeciplasma gallinarum</name>
    <dbReference type="NCBI Taxonomy" id="2840799"/>
    <lineage>
        <taxon>Bacteria</taxon>
        <taxon>Bacillati</taxon>
        <taxon>Bacillota</taxon>
        <taxon>Clostridia</taxon>
        <taxon>Eubacteriales</taxon>
        <taxon>Oscillospiraceae</taxon>
        <taxon>Oscillospiraceae incertae sedis</taxon>
        <taxon>Candidatus Faeciplasma</taxon>
    </lineage>
</organism>